<proteinExistence type="predicted"/>
<organism evidence="2 3">
    <name type="scientific">Ruminiclostridium cellobioparum subsp. termitidis CT1112</name>
    <dbReference type="NCBI Taxonomy" id="1195236"/>
    <lineage>
        <taxon>Bacteria</taxon>
        <taxon>Bacillati</taxon>
        <taxon>Bacillota</taxon>
        <taxon>Clostridia</taxon>
        <taxon>Eubacteriales</taxon>
        <taxon>Oscillospiraceae</taxon>
        <taxon>Ruminiclostridium</taxon>
    </lineage>
</organism>
<dbReference type="AlphaFoldDB" id="S0FIL9"/>
<keyword evidence="3" id="KW-1185">Reference proteome</keyword>
<dbReference type="Proteomes" id="UP000014155">
    <property type="component" value="Unassembled WGS sequence"/>
</dbReference>
<dbReference type="EMBL" id="AORV01000036">
    <property type="protein sequence ID" value="EMS71537.1"/>
    <property type="molecule type" value="Genomic_DNA"/>
</dbReference>
<protein>
    <submittedName>
        <fullName evidence="2">Uncharacterized protein</fullName>
    </submittedName>
</protein>
<gene>
    <name evidence="2" type="ORF">CTER_2639</name>
</gene>
<evidence type="ECO:0000256" key="1">
    <source>
        <dbReference type="SAM" id="Coils"/>
    </source>
</evidence>
<evidence type="ECO:0000313" key="3">
    <source>
        <dbReference type="Proteomes" id="UP000014155"/>
    </source>
</evidence>
<evidence type="ECO:0000313" key="2">
    <source>
        <dbReference type="EMBL" id="EMS71537.1"/>
    </source>
</evidence>
<accession>S0FIL9</accession>
<comment type="caution">
    <text evidence="2">The sequence shown here is derived from an EMBL/GenBank/DDBJ whole genome shotgun (WGS) entry which is preliminary data.</text>
</comment>
<keyword evidence="1" id="KW-0175">Coiled coil</keyword>
<dbReference type="PATRIC" id="fig|1195236.3.peg.2959"/>
<sequence>METIMKIPFLLAMAASILTGVVSISNNSSTNQTCIRMIIALIGFYVLGKILSTTLAGIVEEQNKQKLEAERQQQLEQFKLEQIKLEQEKNEKLKQEEHLGTKLDLFAGSSQDDDFSPLDLSQAIRTKVKE</sequence>
<dbReference type="eggNOG" id="ENOG5033X4X">
    <property type="taxonomic scope" value="Bacteria"/>
</dbReference>
<name>S0FIL9_RUMCE</name>
<feature type="coiled-coil region" evidence="1">
    <location>
        <begin position="64"/>
        <end position="96"/>
    </location>
</feature>
<reference evidence="2 3" key="1">
    <citation type="journal article" date="2013" name="Genome Announc.">
        <title>Draft Genome Sequence of the Cellulolytic, Mesophilic, Anaerobic Bacterium Clostridium termitidis Strain CT1112 (DSM 5398).</title>
        <authorList>
            <person name="Lal S."/>
            <person name="Ramachandran U."/>
            <person name="Zhang X."/>
            <person name="Munir R."/>
            <person name="Sparling R."/>
            <person name="Levin D.B."/>
        </authorList>
    </citation>
    <scope>NUCLEOTIDE SEQUENCE [LARGE SCALE GENOMIC DNA]</scope>
    <source>
        <strain evidence="2 3">CT1112</strain>
    </source>
</reference>
<dbReference type="STRING" id="1195236.CTER_2639"/>